<dbReference type="InterPro" id="IPR000064">
    <property type="entry name" value="NLP_P60_dom"/>
</dbReference>
<reference evidence="6 7" key="1">
    <citation type="submission" date="2021-03" db="EMBL/GenBank/DDBJ databases">
        <title>Caproiciproducens sp. nov. isolated from feces of cow.</title>
        <authorList>
            <person name="Choi J.-Y."/>
        </authorList>
    </citation>
    <scope>NUCLEOTIDE SEQUENCE [LARGE SCALE GENOMIC DNA]</scope>
    <source>
        <strain evidence="6 7">AGMB10547</strain>
    </source>
</reference>
<dbReference type="Pfam" id="PF00877">
    <property type="entry name" value="NLPC_P60"/>
    <property type="match status" value="1"/>
</dbReference>
<evidence type="ECO:0000256" key="1">
    <source>
        <dbReference type="ARBA" id="ARBA00007074"/>
    </source>
</evidence>
<dbReference type="InterPro" id="IPR038765">
    <property type="entry name" value="Papain-like_cys_pep_sf"/>
</dbReference>
<dbReference type="RefSeq" id="WP_219965445.1">
    <property type="nucleotide sequence ID" value="NZ_JAGFNZ010000003.1"/>
</dbReference>
<evidence type="ECO:0000256" key="2">
    <source>
        <dbReference type="ARBA" id="ARBA00022670"/>
    </source>
</evidence>
<dbReference type="SUPFAM" id="SSF54001">
    <property type="entry name" value="Cysteine proteinases"/>
    <property type="match status" value="1"/>
</dbReference>
<organism evidence="6 7">
    <name type="scientific">Caproiciproducens faecalis</name>
    <dbReference type="NCBI Taxonomy" id="2820301"/>
    <lineage>
        <taxon>Bacteria</taxon>
        <taxon>Bacillati</taxon>
        <taxon>Bacillota</taxon>
        <taxon>Clostridia</taxon>
        <taxon>Eubacteriales</taxon>
        <taxon>Acutalibacteraceae</taxon>
        <taxon>Caproiciproducens</taxon>
    </lineage>
</organism>
<comment type="caution">
    <text evidence="6">The sequence shown here is derived from an EMBL/GenBank/DDBJ whole genome shotgun (WGS) entry which is preliminary data.</text>
</comment>
<dbReference type="PROSITE" id="PS51935">
    <property type="entry name" value="NLPC_P60"/>
    <property type="match status" value="1"/>
</dbReference>
<dbReference type="PANTHER" id="PTHR47053:SF1">
    <property type="entry name" value="MUREIN DD-ENDOPEPTIDASE MEPH-RELATED"/>
    <property type="match status" value="1"/>
</dbReference>
<keyword evidence="4" id="KW-0788">Thiol protease</keyword>
<comment type="similarity">
    <text evidence="1">Belongs to the peptidase C40 family.</text>
</comment>
<dbReference type="EMBL" id="JAGFNZ010000003">
    <property type="protein sequence ID" value="MBW7573041.1"/>
    <property type="molecule type" value="Genomic_DNA"/>
</dbReference>
<dbReference type="InterPro" id="IPR051202">
    <property type="entry name" value="Peptidase_C40"/>
</dbReference>
<accession>A0ABS7DP04</accession>
<evidence type="ECO:0000313" key="6">
    <source>
        <dbReference type="EMBL" id="MBW7573041.1"/>
    </source>
</evidence>
<dbReference type="Gene3D" id="3.90.1720.10">
    <property type="entry name" value="endopeptidase domain like (from Nostoc punctiforme)"/>
    <property type="match status" value="1"/>
</dbReference>
<dbReference type="Proteomes" id="UP000719942">
    <property type="component" value="Unassembled WGS sequence"/>
</dbReference>
<gene>
    <name evidence="6" type="ORF">J5W02_09470</name>
</gene>
<keyword evidence="2" id="KW-0645">Protease</keyword>
<evidence type="ECO:0000259" key="5">
    <source>
        <dbReference type="PROSITE" id="PS51935"/>
    </source>
</evidence>
<dbReference type="PANTHER" id="PTHR47053">
    <property type="entry name" value="MUREIN DD-ENDOPEPTIDASE MEPH-RELATED"/>
    <property type="match status" value="1"/>
</dbReference>
<proteinExistence type="inferred from homology"/>
<dbReference type="Pfam" id="PF18348">
    <property type="entry name" value="SH3_16"/>
    <property type="match status" value="1"/>
</dbReference>
<sequence>MEYGLIKDAIAPLMELPTRSSELTDEALCGMTVEILERQNGWTRVRTHYGYEGWVNEEALCFDEALVEYWNTAPKKVVFQAYADVLDTPKVQGHLVGEVTRGGLLCPVGQPENGWQRVRFCDGREGFTWSAFLGEYISWWSKENEPALRKALVNAALSYFGTQYRWGGKTPLGIDCSGLCSMAYLLNGIIICRDAHILPEFDMHEIAFKDIKEGDLLFFPGHVAMYLGDSRYIHATAGNNCHGVVINSLDPKAPDYRADLPEKLLCTGSIF</sequence>
<name>A0ABS7DP04_9FIRM</name>
<dbReference type="InterPro" id="IPR041382">
    <property type="entry name" value="SH3_16"/>
</dbReference>
<evidence type="ECO:0000313" key="7">
    <source>
        <dbReference type="Proteomes" id="UP000719942"/>
    </source>
</evidence>
<protein>
    <submittedName>
        <fullName evidence="6">C40 family peptidase</fullName>
    </submittedName>
</protein>
<evidence type="ECO:0000256" key="4">
    <source>
        <dbReference type="ARBA" id="ARBA00022807"/>
    </source>
</evidence>
<evidence type="ECO:0000256" key="3">
    <source>
        <dbReference type="ARBA" id="ARBA00022801"/>
    </source>
</evidence>
<keyword evidence="7" id="KW-1185">Reference proteome</keyword>
<keyword evidence="3" id="KW-0378">Hydrolase</keyword>
<dbReference type="Gene3D" id="2.30.30.40">
    <property type="entry name" value="SH3 Domains"/>
    <property type="match status" value="2"/>
</dbReference>
<feature type="domain" description="NlpC/P60" evidence="5">
    <location>
        <begin position="146"/>
        <end position="268"/>
    </location>
</feature>